<organism evidence="2 3">
    <name type="scientific">Eutrema salsugineum</name>
    <name type="common">Saltwater cress</name>
    <name type="synonym">Sisymbrium salsugineum</name>
    <dbReference type="NCBI Taxonomy" id="72664"/>
    <lineage>
        <taxon>Eukaryota</taxon>
        <taxon>Viridiplantae</taxon>
        <taxon>Streptophyta</taxon>
        <taxon>Embryophyta</taxon>
        <taxon>Tracheophyta</taxon>
        <taxon>Spermatophyta</taxon>
        <taxon>Magnoliopsida</taxon>
        <taxon>eudicotyledons</taxon>
        <taxon>Gunneridae</taxon>
        <taxon>Pentapetalae</taxon>
        <taxon>rosids</taxon>
        <taxon>malvids</taxon>
        <taxon>Brassicales</taxon>
        <taxon>Brassicaceae</taxon>
        <taxon>Eutremeae</taxon>
        <taxon>Eutrema</taxon>
    </lineage>
</organism>
<gene>
    <name evidence="2" type="ORF">EUTSA_v10015723mg</name>
</gene>
<evidence type="ECO:0000313" key="3">
    <source>
        <dbReference type="Proteomes" id="UP000030689"/>
    </source>
</evidence>
<protein>
    <submittedName>
        <fullName evidence="2">Uncharacterized protein</fullName>
    </submittedName>
</protein>
<dbReference type="Proteomes" id="UP000030689">
    <property type="component" value="Unassembled WGS sequence"/>
</dbReference>
<keyword evidence="3" id="KW-1185">Reference proteome</keyword>
<sequence length="129" mass="14825">MGMMKMIKMVVMIMMLLFGTILGEVKYLPESYEICVKQCHDLCSDSPGDKNCIPHCIFFKCGPPPHPTNFHYPNMTSKGVRFVLDCRKASKRSKNKLRREWSVEPSSPPVEVPLVEVQSMCIMLLLLMW</sequence>
<feature type="chain" id="PRO_5004721893" evidence="1">
    <location>
        <begin position="24"/>
        <end position="129"/>
    </location>
</feature>
<accession>V4LI08</accession>
<evidence type="ECO:0000313" key="2">
    <source>
        <dbReference type="EMBL" id="ESQ43384.1"/>
    </source>
</evidence>
<reference evidence="2 3" key="1">
    <citation type="journal article" date="2013" name="Front. Plant Sci.">
        <title>The Reference Genome of the Halophytic Plant Eutrema salsugineum.</title>
        <authorList>
            <person name="Yang R."/>
            <person name="Jarvis D.E."/>
            <person name="Chen H."/>
            <person name="Beilstein M.A."/>
            <person name="Grimwood J."/>
            <person name="Jenkins J."/>
            <person name="Shu S."/>
            <person name="Prochnik S."/>
            <person name="Xin M."/>
            <person name="Ma C."/>
            <person name="Schmutz J."/>
            <person name="Wing R.A."/>
            <person name="Mitchell-Olds T."/>
            <person name="Schumaker K.S."/>
            <person name="Wang X."/>
        </authorList>
    </citation>
    <scope>NUCLEOTIDE SEQUENCE [LARGE SCALE GENOMIC DNA]</scope>
</reference>
<dbReference type="Gramene" id="ESQ43384">
    <property type="protein sequence ID" value="ESQ43384"/>
    <property type="gene ID" value="EUTSA_v10015723mg"/>
</dbReference>
<proteinExistence type="predicted"/>
<feature type="signal peptide" evidence="1">
    <location>
        <begin position="1"/>
        <end position="23"/>
    </location>
</feature>
<dbReference type="KEGG" id="eus:EUTSA_v10015723mg"/>
<evidence type="ECO:0000256" key="1">
    <source>
        <dbReference type="SAM" id="SignalP"/>
    </source>
</evidence>
<dbReference type="EMBL" id="KI517464">
    <property type="protein sequence ID" value="ESQ43384.1"/>
    <property type="molecule type" value="Genomic_DNA"/>
</dbReference>
<keyword evidence="1" id="KW-0732">Signal</keyword>
<name>V4LI08_EUTSA</name>
<dbReference type="AlphaFoldDB" id="V4LI08"/>